<dbReference type="PANTHER" id="PTHR30146">
    <property type="entry name" value="LACI-RELATED TRANSCRIPTIONAL REPRESSOR"/>
    <property type="match status" value="1"/>
</dbReference>
<dbReference type="Proteomes" id="UP000232928">
    <property type="component" value="Unassembled WGS sequence"/>
</dbReference>
<dbReference type="PROSITE" id="PS00356">
    <property type="entry name" value="HTH_LACI_1"/>
    <property type="match status" value="1"/>
</dbReference>
<dbReference type="Gene3D" id="3.40.50.2300">
    <property type="match status" value="2"/>
</dbReference>
<dbReference type="PROSITE" id="PS50932">
    <property type="entry name" value="HTH_LACI_2"/>
    <property type="match status" value="1"/>
</dbReference>
<dbReference type="Pfam" id="PF00356">
    <property type="entry name" value="LacI"/>
    <property type="match status" value="1"/>
</dbReference>
<dbReference type="InterPro" id="IPR028082">
    <property type="entry name" value="Peripla_BP_I"/>
</dbReference>
<keyword evidence="3" id="KW-0804">Transcription</keyword>
<dbReference type="SMART" id="SM00354">
    <property type="entry name" value="HTH_LACI"/>
    <property type="match status" value="1"/>
</dbReference>
<dbReference type="Gene3D" id="1.10.260.40">
    <property type="entry name" value="lambda repressor-like DNA-binding domains"/>
    <property type="match status" value="1"/>
</dbReference>
<evidence type="ECO:0000256" key="2">
    <source>
        <dbReference type="ARBA" id="ARBA00023125"/>
    </source>
</evidence>
<protein>
    <submittedName>
        <fullName evidence="5">Transcriptional regulator, LacI family</fullName>
    </submittedName>
</protein>
<dbReference type="CDD" id="cd06267">
    <property type="entry name" value="PBP1_LacI_sugar_binding-like"/>
    <property type="match status" value="1"/>
</dbReference>
<reference evidence="5 6" key="1">
    <citation type="submission" date="2017-12" db="EMBL/GenBank/DDBJ databases">
        <title>Bifidobacterium longum APC/DPC strains.</title>
        <authorList>
            <person name="Arboleya S."/>
        </authorList>
    </citation>
    <scope>NUCLEOTIDE SEQUENCE [LARGE SCALE GENOMIC DNA]</scope>
    <source>
        <strain evidence="5 6">APC1461</strain>
    </source>
</reference>
<dbReference type="InterPro" id="IPR001761">
    <property type="entry name" value="Peripla_BP/Lac1_sug-bd_dom"/>
</dbReference>
<sequence length="396" mass="41960">MLLLQAKLRYHCGKRLDMFSVSGKKRTDSIVAVQNDKAQSPATLMDVAKEAQVSIATASRVLNGSTRKVRNQSYVKVMEAAAKLNYRPNAYAQAVAKGTAPNIVLLVSDISDPYFASVSQGVVKAAAERGISVTIGVAATPHEELEAVRKSVSTRPRGIIISESEYTDAPERQALQTELIQYESSGGHAVFVLNRNLPFPAVDVANDVGARAIAKLIVDSGYTRPAILKGDDAHRSSKERLAGVMEVLDEAGITVAPKAVANGKFSRTDGYAAVMQMARSGLLKPGEGALYDGKGIDSIIALNDVMAIGAMTALRTNGIEPGQEIGVTGFGDIPYSADVFPPLTTVHLPLAEMGQAAVDSILSNRDDAEATGGTANRLIYVQSAPDVVLRGSLPRR</sequence>
<dbReference type="GO" id="GO:0003700">
    <property type="term" value="F:DNA-binding transcription factor activity"/>
    <property type="evidence" value="ECO:0007669"/>
    <property type="project" value="TreeGrafter"/>
</dbReference>
<feature type="domain" description="HTH lacI-type" evidence="4">
    <location>
        <begin position="42"/>
        <end position="97"/>
    </location>
</feature>
<evidence type="ECO:0000256" key="1">
    <source>
        <dbReference type="ARBA" id="ARBA00023015"/>
    </source>
</evidence>
<evidence type="ECO:0000313" key="5">
    <source>
        <dbReference type="EMBL" id="PKD15262.1"/>
    </source>
</evidence>
<evidence type="ECO:0000256" key="3">
    <source>
        <dbReference type="ARBA" id="ARBA00023163"/>
    </source>
</evidence>
<dbReference type="Pfam" id="PF00532">
    <property type="entry name" value="Peripla_BP_1"/>
    <property type="match status" value="1"/>
</dbReference>
<organism evidence="5 6">
    <name type="scientific">Bifidobacterium longum</name>
    <dbReference type="NCBI Taxonomy" id="216816"/>
    <lineage>
        <taxon>Bacteria</taxon>
        <taxon>Bacillati</taxon>
        <taxon>Actinomycetota</taxon>
        <taxon>Actinomycetes</taxon>
        <taxon>Bifidobacteriales</taxon>
        <taxon>Bifidobacteriaceae</taxon>
        <taxon>Bifidobacterium</taxon>
    </lineage>
</organism>
<evidence type="ECO:0000259" key="4">
    <source>
        <dbReference type="PROSITE" id="PS50932"/>
    </source>
</evidence>
<evidence type="ECO:0000313" key="6">
    <source>
        <dbReference type="Proteomes" id="UP000232928"/>
    </source>
</evidence>
<dbReference type="InterPro" id="IPR010982">
    <property type="entry name" value="Lambda_DNA-bd_dom_sf"/>
</dbReference>
<dbReference type="PANTHER" id="PTHR30146:SF153">
    <property type="entry name" value="LACTOSE OPERON REPRESSOR"/>
    <property type="match status" value="1"/>
</dbReference>
<accession>A0A2N0TKM6</accession>
<dbReference type="SUPFAM" id="SSF53822">
    <property type="entry name" value="Periplasmic binding protein-like I"/>
    <property type="match status" value="1"/>
</dbReference>
<dbReference type="GO" id="GO:0000976">
    <property type="term" value="F:transcription cis-regulatory region binding"/>
    <property type="evidence" value="ECO:0007669"/>
    <property type="project" value="TreeGrafter"/>
</dbReference>
<keyword evidence="2" id="KW-0238">DNA-binding</keyword>
<dbReference type="EMBL" id="PJEG01000010">
    <property type="protein sequence ID" value="PKD15262.1"/>
    <property type="molecule type" value="Genomic_DNA"/>
</dbReference>
<gene>
    <name evidence="5" type="ORF">APC1461_0900</name>
</gene>
<dbReference type="CDD" id="cd01392">
    <property type="entry name" value="HTH_LacI"/>
    <property type="match status" value="1"/>
</dbReference>
<name>A0A2N0TKM6_BIFLN</name>
<comment type="caution">
    <text evidence="5">The sequence shown here is derived from an EMBL/GenBank/DDBJ whole genome shotgun (WGS) entry which is preliminary data.</text>
</comment>
<dbReference type="SUPFAM" id="SSF47413">
    <property type="entry name" value="lambda repressor-like DNA-binding domains"/>
    <property type="match status" value="1"/>
</dbReference>
<proteinExistence type="predicted"/>
<keyword evidence="1" id="KW-0805">Transcription regulation</keyword>
<dbReference type="AlphaFoldDB" id="A0A2N0TKM6"/>
<dbReference type="InterPro" id="IPR000843">
    <property type="entry name" value="HTH_LacI"/>
</dbReference>